<keyword evidence="7" id="KW-0234">DNA repair</keyword>
<evidence type="ECO:0000256" key="7">
    <source>
        <dbReference type="ARBA" id="ARBA00023204"/>
    </source>
</evidence>
<accession>A0A382FJH2</accession>
<dbReference type="GO" id="GO:0043590">
    <property type="term" value="C:bacterial nucleoid"/>
    <property type="evidence" value="ECO:0007669"/>
    <property type="project" value="TreeGrafter"/>
</dbReference>
<dbReference type="InterPro" id="IPR027417">
    <property type="entry name" value="P-loop_NTPase"/>
</dbReference>
<dbReference type="GO" id="GO:0006310">
    <property type="term" value="P:DNA recombination"/>
    <property type="evidence" value="ECO:0007669"/>
    <property type="project" value="InterPro"/>
</dbReference>
<keyword evidence="6" id="KW-0067">ATP-binding</keyword>
<gene>
    <name evidence="10" type="ORF">METZ01_LOCUS216100</name>
</gene>
<evidence type="ECO:0000256" key="1">
    <source>
        <dbReference type="ARBA" id="ARBA00003618"/>
    </source>
</evidence>
<comment type="function">
    <text evidence="1">May be involved in recombinational repair of damaged DNA.</text>
</comment>
<dbReference type="SUPFAM" id="SSF52540">
    <property type="entry name" value="P-loop containing nucleoside triphosphate hydrolases"/>
    <property type="match status" value="2"/>
</dbReference>
<evidence type="ECO:0000256" key="6">
    <source>
        <dbReference type="ARBA" id="ARBA00022840"/>
    </source>
</evidence>
<organism evidence="10">
    <name type="scientific">marine metagenome</name>
    <dbReference type="NCBI Taxonomy" id="408172"/>
    <lineage>
        <taxon>unclassified sequences</taxon>
        <taxon>metagenomes</taxon>
        <taxon>ecological metagenomes</taxon>
    </lineage>
</organism>
<evidence type="ECO:0000256" key="2">
    <source>
        <dbReference type="ARBA" id="ARBA00009441"/>
    </source>
</evidence>
<dbReference type="NCBIfam" id="TIGR00634">
    <property type="entry name" value="recN"/>
    <property type="match status" value="1"/>
</dbReference>
<feature type="non-terminal residue" evidence="10">
    <location>
        <position position="485"/>
    </location>
</feature>
<comment type="similarity">
    <text evidence="2">Belongs to the RecN family.</text>
</comment>
<evidence type="ECO:0000313" key="10">
    <source>
        <dbReference type="EMBL" id="SVB63246.1"/>
    </source>
</evidence>
<dbReference type="CDD" id="cd03241">
    <property type="entry name" value="ABC_RecN"/>
    <property type="match status" value="1"/>
</dbReference>
<reference evidence="10" key="1">
    <citation type="submission" date="2018-05" db="EMBL/GenBank/DDBJ databases">
        <authorList>
            <person name="Lanie J.A."/>
            <person name="Ng W.-L."/>
            <person name="Kazmierczak K.M."/>
            <person name="Andrzejewski T.M."/>
            <person name="Davidsen T.M."/>
            <person name="Wayne K.J."/>
            <person name="Tettelin H."/>
            <person name="Glass J.I."/>
            <person name="Rusch D."/>
            <person name="Podicherti R."/>
            <person name="Tsui H.-C.T."/>
            <person name="Winkler M.E."/>
        </authorList>
    </citation>
    <scope>NUCLEOTIDE SEQUENCE</scope>
</reference>
<name>A0A382FJH2_9ZZZZ</name>
<keyword evidence="4" id="KW-0547">Nucleotide-binding</keyword>
<dbReference type="EMBL" id="UINC01050372">
    <property type="protein sequence ID" value="SVB63246.1"/>
    <property type="molecule type" value="Genomic_DNA"/>
</dbReference>
<protein>
    <recommendedName>
        <fullName evidence="3">DNA repair protein RecN</fullName>
    </recommendedName>
    <alternativeName>
        <fullName evidence="8">Recombination protein N</fullName>
    </alternativeName>
</protein>
<sequence>MIRYLKIRDLALIDTLELTLEPGLNILSGETGTGKSIVVGALGLLRGSRASTDLVRTGAEKAVVEAAVEVSDGSERVLRREVSVHGRSRAFIDDRLVSTATLRALGAQLLDLHGQHDHQALLDPTSHLDLLDHYAGLGKQRLLVHNAYKTWHNAATEREQANQQASDRAERAELIAFQLREFDEIEPALDEDVILAVEQKILANADKVHRLAAESFADLYGGDGAVLETLQRVWKRVEELAELDATFGVHLDAKDTVRTSLEEMAFALRSYASGVDVAPGRLQDVENRLAKLEGLKRRFGPALGDVHARWARLREEVRQLENLEKDSATSTARVDEAGRTFIAAAETLSHQRRTHAVTLGHALEHDLADLAMPRTRFRVEFLDAISDENHWTERGLDRAEFFFSANLGESPKALTRIASGGELSRVMLALRTVTSADDEGKTLVFDEVDAGIGGEAADRVGAKLRALAKQYQVLCVTHLPQIASH</sequence>
<evidence type="ECO:0000256" key="8">
    <source>
        <dbReference type="ARBA" id="ARBA00033408"/>
    </source>
</evidence>
<feature type="domain" description="RecF/RecN/SMC N-terminal" evidence="9">
    <location>
        <begin position="14"/>
        <end position="481"/>
    </location>
</feature>
<evidence type="ECO:0000259" key="9">
    <source>
        <dbReference type="Pfam" id="PF02463"/>
    </source>
</evidence>
<dbReference type="PANTHER" id="PTHR11059">
    <property type="entry name" value="DNA REPAIR PROTEIN RECN"/>
    <property type="match status" value="1"/>
</dbReference>
<dbReference type="PANTHER" id="PTHR11059:SF0">
    <property type="entry name" value="DNA REPAIR PROTEIN RECN"/>
    <property type="match status" value="1"/>
</dbReference>
<dbReference type="InterPro" id="IPR004604">
    <property type="entry name" value="DNA_recomb/repair_RecN"/>
</dbReference>
<dbReference type="GO" id="GO:0009432">
    <property type="term" value="P:SOS response"/>
    <property type="evidence" value="ECO:0007669"/>
    <property type="project" value="TreeGrafter"/>
</dbReference>
<keyword evidence="5" id="KW-0227">DNA damage</keyword>
<evidence type="ECO:0000256" key="4">
    <source>
        <dbReference type="ARBA" id="ARBA00022741"/>
    </source>
</evidence>
<dbReference type="Gene3D" id="3.40.50.300">
    <property type="entry name" value="P-loop containing nucleotide triphosphate hydrolases"/>
    <property type="match status" value="2"/>
</dbReference>
<dbReference type="Pfam" id="PF02463">
    <property type="entry name" value="SMC_N"/>
    <property type="match status" value="1"/>
</dbReference>
<proteinExistence type="inferred from homology"/>
<dbReference type="GO" id="GO:0006281">
    <property type="term" value="P:DNA repair"/>
    <property type="evidence" value="ECO:0007669"/>
    <property type="project" value="UniProtKB-KW"/>
</dbReference>
<evidence type="ECO:0000256" key="5">
    <source>
        <dbReference type="ARBA" id="ARBA00022763"/>
    </source>
</evidence>
<dbReference type="InterPro" id="IPR003395">
    <property type="entry name" value="RecF/RecN/SMC_N"/>
</dbReference>
<evidence type="ECO:0000256" key="3">
    <source>
        <dbReference type="ARBA" id="ARBA00021315"/>
    </source>
</evidence>
<dbReference type="GO" id="GO:0005524">
    <property type="term" value="F:ATP binding"/>
    <property type="evidence" value="ECO:0007669"/>
    <property type="project" value="UniProtKB-KW"/>
</dbReference>
<dbReference type="AlphaFoldDB" id="A0A382FJH2"/>